<organism evidence="12 13">
    <name type="scientific">Pseudochrobactrum saccharolyticum</name>
    <dbReference type="NCBI Taxonomy" id="354352"/>
    <lineage>
        <taxon>Bacteria</taxon>
        <taxon>Pseudomonadati</taxon>
        <taxon>Pseudomonadota</taxon>
        <taxon>Alphaproteobacteria</taxon>
        <taxon>Hyphomicrobiales</taxon>
        <taxon>Brucellaceae</taxon>
        <taxon>Pseudochrobactrum</taxon>
    </lineage>
</organism>
<keyword evidence="3 9" id="KW-0963">Cytoplasm</keyword>
<dbReference type="PANTHER" id="PTHR10815:SF5">
    <property type="entry name" value="METHYLATED-DNA--PROTEIN-CYSTEINE METHYLTRANSFERASE"/>
    <property type="match status" value="1"/>
</dbReference>
<evidence type="ECO:0000256" key="3">
    <source>
        <dbReference type="ARBA" id="ARBA00022490"/>
    </source>
</evidence>
<keyword evidence="5 9" id="KW-0808">Transferase</keyword>
<dbReference type="InterPro" id="IPR023546">
    <property type="entry name" value="MGMT"/>
</dbReference>
<dbReference type="NCBIfam" id="TIGR00589">
    <property type="entry name" value="ogt"/>
    <property type="match status" value="1"/>
</dbReference>
<dbReference type="InterPro" id="IPR014048">
    <property type="entry name" value="MethylDNA_cys_MeTrfase_DNA-bd"/>
</dbReference>
<dbReference type="AlphaFoldDB" id="A0A7W8ERK3"/>
<comment type="catalytic activity">
    <reaction evidence="1 9">
        <text>a 4-O-methyl-thymidine in DNA + L-cysteinyl-[protein] = a thymidine in DNA + S-methyl-L-cysteinyl-[protein]</text>
        <dbReference type="Rhea" id="RHEA:53428"/>
        <dbReference type="Rhea" id="RHEA-COMP:10131"/>
        <dbReference type="Rhea" id="RHEA-COMP:10132"/>
        <dbReference type="Rhea" id="RHEA-COMP:13555"/>
        <dbReference type="Rhea" id="RHEA-COMP:13556"/>
        <dbReference type="ChEBI" id="CHEBI:29950"/>
        <dbReference type="ChEBI" id="CHEBI:82612"/>
        <dbReference type="ChEBI" id="CHEBI:137386"/>
        <dbReference type="ChEBI" id="CHEBI:137387"/>
        <dbReference type="EC" id="2.1.1.63"/>
    </reaction>
</comment>
<name>A0A7W8ERK3_9HYPH</name>
<evidence type="ECO:0000256" key="6">
    <source>
        <dbReference type="ARBA" id="ARBA00022763"/>
    </source>
</evidence>
<dbReference type="GO" id="GO:0032259">
    <property type="term" value="P:methylation"/>
    <property type="evidence" value="ECO:0007669"/>
    <property type="project" value="UniProtKB-KW"/>
</dbReference>
<proteinExistence type="inferred from homology"/>
<feature type="domain" description="Methylguanine DNA methyltransferase ribonuclease-like" evidence="11">
    <location>
        <begin position="6"/>
        <end position="78"/>
    </location>
</feature>
<comment type="caution">
    <text evidence="12">The sequence shown here is derived from an EMBL/GenBank/DDBJ whole genome shotgun (WGS) entry which is preliminary data.</text>
</comment>
<evidence type="ECO:0000256" key="4">
    <source>
        <dbReference type="ARBA" id="ARBA00022603"/>
    </source>
</evidence>
<dbReference type="RefSeq" id="WP_170265307.1">
    <property type="nucleotide sequence ID" value="NZ_JACHIL010000006.1"/>
</dbReference>
<dbReference type="SUPFAM" id="SSF46767">
    <property type="entry name" value="Methylated DNA-protein cysteine methyltransferase, C-terminal domain"/>
    <property type="match status" value="1"/>
</dbReference>
<dbReference type="CDD" id="cd06445">
    <property type="entry name" value="ATase"/>
    <property type="match status" value="1"/>
</dbReference>
<protein>
    <recommendedName>
        <fullName evidence="9">Methylated-DNA--protein-cysteine methyltransferase</fullName>
        <ecNumber evidence="9">2.1.1.63</ecNumber>
    </recommendedName>
    <alternativeName>
        <fullName evidence="9">6-O-methylguanine-DNA methyltransferase</fullName>
        <shortName evidence="9">MGMT</shortName>
    </alternativeName>
    <alternativeName>
        <fullName evidence="9">O-6-methylguanine-DNA-alkyltransferase</fullName>
    </alternativeName>
</protein>
<dbReference type="GO" id="GO:0006307">
    <property type="term" value="P:DNA alkylation repair"/>
    <property type="evidence" value="ECO:0007669"/>
    <property type="project" value="UniProtKB-UniRule"/>
</dbReference>
<comment type="similarity">
    <text evidence="2 9">Belongs to the MGMT family.</text>
</comment>
<reference evidence="12 13" key="1">
    <citation type="submission" date="2020-08" db="EMBL/GenBank/DDBJ databases">
        <title>Genomic Encyclopedia of Type Strains, Phase IV (KMG-IV): sequencing the most valuable type-strain genomes for metagenomic binning, comparative biology and taxonomic classification.</title>
        <authorList>
            <person name="Goeker M."/>
        </authorList>
    </citation>
    <scope>NUCLEOTIDE SEQUENCE [LARGE SCALE GENOMIC DNA]</scope>
    <source>
        <strain evidence="12 13">DSM 25620</strain>
    </source>
</reference>
<dbReference type="Proteomes" id="UP000531231">
    <property type="component" value="Unassembled WGS sequence"/>
</dbReference>
<dbReference type="GO" id="GO:0005737">
    <property type="term" value="C:cytoplasm"/>
    <property type="evidence" value="ECO:0007669"/>
    <property type="project" value="UniProtKB-SubCell"/>
</dbReference>
<dbReference type="InterPro" id="IPR001497">
    <property type="entry name" value="MethylDNA_cys_MeTrfase_AS"/>
</dbReference>
<keyword evidence="13" id="KW-1185">Reference proteome</keyword>
<sequence length="170" mass="18641">MPVCFYSGCIPTPIGELTVIVNDQGAVMRLDFENDSRVHPANAQIPVTQHDDAAVRHVAEQIHQYFAKERRHFDLTLAPLGTPFLKAAWQELAKVPYGTVVTYGELAERAGHRGSARAFGRVNAINPISIVVPCHRVIGANGKLTGFSGGLDKKEALLRLEGSLFQERLL</sequence>
<evidence type="ECO:0000313" key="13">
    <source>
        <dbReference type="Proteomes" id="UP000531231"/>
    </source>
</evidence>
<dbReference type="EC" id="2.1.1.63" evidence="9"/>
<comment type="miscellaneous">
    <text evidence="9">This enzyme catalyzes only one turnover and therefore is not strictly catalytic. According to one definition, an enzyme is a biocatalyst that acts repeatedly and over many reaction cycles.</text>
</comment>
<evidence type="ECO:0000256" key="2">
    <source>
        <dbReference type="ARBA" id="ARBA00008711"/>
    </source>
</evidence>
<feature type="active site" description="Nucleophile; methyl group acceptor" evidence="9">
    <location>
        <position position="134"/>
    </location>
</feature>
<dbReference type="SUPFAM" id="SSF53155">
    <property type="entry name" value="Methylated DNA-protein cysteine methyltransferase domain"/>
    <property type="match status" value="1"/>
</dbReference>
<keyword evidence="6 9" id="KW-0227">DNA damage</keyword>
<comment type="catalytic activity">
    <reaction evidence="8 9">
        <text>a 6-O-methyl-2'-deoxyguanosine in DNA + L-cysteinyl-[protein] = S-methyl-L-cysteinyl-[protein] + a 2'-deoxyguanosine in DNA</text>
        <dbReference type="Rhea" id="RHEA:24000"/>
        <dbReference type="Rhea" id="RHEA-COMP:10131"/>
        <dbReference type="Rhea" id="RHEA-COMP:10132"/>
        <dbReference type="Rhea" id="RHEA-COMP:11367"/>
        <dbReference type="Rhea" id="RHEA-COMP:11368"/>
        <dbReference type="ChEBI" id="CHEBI:29950"/>
        <dbReference type="ChEBI" id="CHEBI:82612"/>
        <dbReference type="ChEBI" id="CHEBI:85445"/>
        <dbReference type="ChEBI" id="CHEBI:85448"/>
        <dbReference type="EC" id="2.1.1.63"/>
    </reaction>
</comment>
<evidence type="ECO:0000259" key="11">
    <source>
        <dbReference type="Pfam" id="PF02870"/>
    </source>
</evidence>
<accession>A0A7W8ERK3</accession>
<keyword evidence="7 9" id="KW-0234">DNA repair</keyword>
<dbReference type="Pfam" id="PF02870">
    <property type="entry name" value="Methyltransf_1N"/>
    <property type="match status" value="1"/>
</dbReference>
<dbReference type="GO" id="GO:0003908">
    <property type="term" value="F:methylated-DNA-[protein]-cysteine S-methyltransferase activity"/>
    <property type="evidence" value="ECO:0007669"/>
    <property type="project" value="UniProtKB-UniRule"/>
</dbReference>
<dbReference type="Pfam" id="PF01035">
    <property type="entry name" value="DNA_binding_1"/>
    <property type="match status" value="1"/>
</dbReference>
<evidence type="ECO:0000256" key="8">
    <source>
        <dbReference type="ARBA" id="ARBA00049348"/>
    </source>
</evidence>
<evidence type="ECO:0000256" key="7">
    <source>
        <dbReference type="ARBA" id="ARBA00023204"/>
    </source>
</evidence>
<evidence type="ECO:0000256" key="1">
    <source>
        <dbReference type="ARBA" id="ARBA00001286"/>
    </source>
</evidence>
<dbReference type="EMBL" id="JACHIL010000006">
    <property type="protein sequence ID" value="MBB5092612.1"/>
    <property type="molecule type" value="Genomic_DNA"/>
</dbReference>
<comment type="function">
    <text evidence="9">Involved in the cellular defense against the biological effects of O6-methylguanine (O6-MeG) and O4-methylthymine (O4-MeT) in DNA. Repairs the methylated nucleobase in DNA by stoichiometrically transferring the methyl group to a cysteine residue in the enzyme. This is a suicide reaction: the enzyme is irreversibly inactivated.</text>
</comment>
<dbReference type="HAMAP" id="MF_00772">
    <property type="entry name" value="OGT"/>
    <property type="match status" value="1"/>
</dbReference>
<dbReference type="Gene3D" id="3.30.160.70">
    <property type="entry name" value="Methylated DNA-protein cysteine methyltransferase domain"/>
    <property type="match status" value="1"/>
</dbReference>
<dbReference type="PANTHER" id="PTHR10815">
    <property type="entry name" value="METHYLATED-DNA--PROTEIN-CYSTEINE METHYLTRANSFERASE"/>
    <property type="match status" value="1"/>
</dbReference>
<comment type="subcellular location">
    <subcellularLocation>
        <location evidence="9">Cytoplasm</location>
    </subcellularLocation>
</comment>
<evidence type="ECO:0000256" key="5">
    <source>
        <dbReference type="ARBA" id="ARBA00022679"/>
    </source>
</evidence>
<dbReference type="InterPro" id="IPR008332">
    <property type="entry name" value="MethylG_MeTrfase_N"/>
</dbReference>
<evidence type="ECO:0000259" key="10">
    <source>
        <dbReference type="Pfam" id="PF01035"/>
    </source>
</evidence>
<dbReference type="InterPro" id="IPR036631">
    <property type="entry name" value="MGMT_N_sf"/>
</dbReference>
<dbReference type="InterPro" id="IPR036388">
    <property type="entry name" value="WH-like_DNA-bd_sf"/>
</dbReference>
<keyword evidence="4 9" id="KW-0489">Methyltransferase</keyword>
<evidence type="ECO:0000313" key="12">
    <source>
        <dbReference type="EMBL" id="MBB5092612.1"/>
    </source>
</evidence>
<dbReference type="PROSITE" id="PS00374">
    <property type="entry name" value="MGMT"/>
    <property type="match status" value="1"/>
</dbReference>
<evidence type="ECO:0000256" key="9">
    <source>
        <dbReference type="HAMAP-Rule" id="MF_00772"/>
    </source>
</evidence>
<gene>
    <name evidence="12" type="ORF">HNQ68_003169</name>
</gene>
<dbReference type="InterPro" id="IPR036217">
    <property type="entry name" value="MethylDNA_cys_MeTrfase_DNAb"/>
</dbReference>
<dbReference type="FunFam" id="1.10.10.10:FF:000214">
    <property type="entry name" value="Methylated-DNA--protein-cysteine methyltransferase"/>
    <property type="match status" value="1"/>
</dbReference>
<dbReference type="Gene3D" id="1.10.10.10">
    <property type="entry name" value="Winged helix-like DNA-binding domain superfamily/Winged helix DNA-binding domain"/>
    <property type="match status" value="1"/>
</dbReference>
<feature type="domain" description="Methylated-DNA-[protein]-cysteine S-methyltransferase DNA binding" evidence="10">
    <location>
        <begin position="83"/>
        <end position="162"/>
    </location>
</feature>